<dbReference type="InterPro" id="IPR020846">
    <property type="entry name" value="MFS_dom"/>
</dbReference>
<evidence type="ECO:0000256" key="1">
    <source>
        <dbReference type="ARBA" id="ARBA00004651"/>
    </source>
</evidence>
<evidence type="ECO:0000256" key="4">
    <source>
        <dbReference type="ARBA" id="ARBA00023136"/>
    </source>
</evidence>
<keyword evidence="2 6" id="KW-0812">Transmembrane</keyword>
<dbReference type="OrthoDB" id="9180256at2"/>
<dbReference type="PANTHER" id="PTHR23542">
    <property type="match status" value="1"/>
</dbReference>
<keyword evidence="9" id="KW-1185">Reference proteome</keyword>
<comment type="caution">
    <text evidence="8">The sequence shown here is derived from an EMBL/GenBank/DDBJ whole genome shotgun (WGS) entry which is preliminary data.</text>
</comment>
<dbReference type="GO" id="GO:0022857">
    <property type="term" value="F:transmembrane transporter activity"/>
    <property type="evidence" value="ECO:0007669"/>
    <property type="project" value="InterPro"/>
</dbReference>
<feature type="transmembrane region" description="Helical" evidence="6">
    <location>
        <begin position="250"/>
        <end position="268"/>
    </location>
</feature>
<evidence type="ECO:0000256" key="3">
    <source>
        <dbReference type="ARBA" id="ARBA00022989"/>
    </source>
</evidence>
<evidence type="ECO:0000313" key="8">
    <source>
        <dbReference type="EMBL" id="RRC94484.1"/>
    </source>
</evidence>
<name>A0A3P1SBQ2_9ACTO</name>
<evidence type="ECO:0000256" key="5">
    <source>
        <dbReference type="SAM" id="MobiDB-lite"/>
    </source>
</evidence>
<feature type="transmembrane region" description="Helical" evidence="6">
    <location>
        <begin position="52"/>
        <end position="74"/>
    </location>
</feature>
<dbReference type="InterPro" id="IPR036259">
    <property type="entry name" value="MFS_trans_sf"/>
</dbReference>
<keyword evidence="4 6" id="KW-0472">Membrane</keyword>
<feature type="compositionally biased region" description="Low complexity" evidence="5">
    <location>
        <begin position="227"/>
        <end position="240"/>
    </location>
</feature>
<keyword evidence="3 6" id="KW-1133">Transmembrane helix</keyword>
<dbReference type="GO" id="GO:0005886">
    <property type="term" value="C:plasma membrane"/>
    <property type="evidence" value="ECO:0007669"/>
    <property type="project" value="UniProtKB-SubCell"/>
</dbReference>
<dbReference type="Proteomes" id="UP000280444">
    <property type="component" value="Unassembled WGS sequence"/>
</dbReference>
<organism evidence="8 9">
    <name type="scientific">Schaalia canis</name>
    <dbReference type="NCBI Taxonomy" id="100469"/>
    <lineage>
        <taxon>Bacteria</taxon>
        <taxon>Bacillati</taxon>
        <taxon>Actinomycetota</taxon>
        <taxon>Actinomycetes</taxon>
        <taxon>Actinomycetales</taxon>
        <taxon>Actinomycetaceae</taxon>
        <taxon>Schaalia</taxon>
    </lineage>
</organism>
<feature type="domain" description="Major facilitator superfamily (MFS) profile" evidence="7">
    <location>
        <begin position="250"/>
        <end position="443"/>
    </location>
</feature>
<feature type="region of interest" description="Disordered" evidence="5">
    <location>
        <begin position="221"/>
        <end position="240"/>
    </location>
</feature>
<sequence>MTDGQTQGFAVYRQLLRMPHAARVTVGGVIAQAPAPLVGMGVLLAVRAQYDSFTIAGTASAATAVCFAVTSPIIGRLIDRYGQRRVGVPLIGVWCAAIIHLCVALWLHAPVWVIIVASGTAGLAVPFGSMMRARWNLALRDEPARMNSALSMISVAEELMWTVGTPLATVISTLYSPFLSIGLGALCLMSGGWAVLGTRAYEPVPNLEAAAISMSENEGVQRAPDPAQSKAGAGTQTGTAASSVGRKETLLSPAVVALLVILIGYGAFQSTIGLSVIAFSEELNQKTWSGAVLACFSAGAMFGALFYGARTWQSALWKRFYGFLILLACGCSALLLATSMPMAAVLMLLAGAAHAPTVVNINQLLMRIAPASRLTEGMALMGAMWVIGQSVSNVVTGQMIDNFGSQGGFSTTIAFAVLAMLIALVALRSIRAAIQPAHAPHTP</sequence>
<feature type="transmembrane region" description="Helical" evidence="6">
    <location>
        <begin position="86"/>
        <end position="106"/>
    </location>
</feature>
<evidence type="ECO:0000259" key="7">
    <source>
        <dbReference type="PROSITE" id="PS50850"/>
    </source>
</evidence>
<feature type="transmembrane region" description="Helical" evidence="6">
    <location>
        <begin position="320"/>
        <end position="337"/>
    </location>
</feature>
<comment type="subcellular location">
    <subcellularLocation>
        <location evidence="1">Cell membrane</location>
        <topology evidence="1">Multi-pass membrane protein</topology>
    </subcellularLocation>
</comment>
<dbReference type="RefSeq" id="WP_124872367.1">
    <property type="nucleotide sequence ID" value="NZ_RQZF01000015.1"/>
</dbReference>
<dbReference type="InterPro" id="IPR011701">
    <property type="entry name" value="MFS"/>
</dbReference>
<evidence type="ECO:0000256" key="6">
    <source>
        <dbReference type="SAM" id="Phobius"/>
    </source>
</evidence>
<evidence type="ECO:0000313" key="9">
    <source>
        <dbReference type="Proteomes" id="UP000280444"/>
    </source>
</evidence>
<dbReference type="Pfam" id="PF07690">
    <property type="entry name" value="MFS_1"/>
    <property type="match status" value="1"/>
</dbReference>
<feature type="transmembrane region" description="Helical" evidence="6">
    <location>
        <begin position="21"/>
        <end position="46"/>
    </location>
</feature>
<proteinExistence type="predicted"/>
<feature type="transmembrane region" description="Helical" evidence="6">
    <location>
        <begin position="174"/>
        <end position="196"/>
    </location>
</feature>
<dbReference type="PROSITE" id="PS50850">
    <property type="entry name" value="MFS"/>
    <property type="match status" value="1"/>
</dbReference>
<feature type="transmembrane region" description="Helical" evidence="6">
    <location>
        <begin position="288"/>
        <end position="308"/>
    </location>
</feature>
<reference evidence="8 9" key="1">
    <citation type="submission" date="2018-11" db="EMBL/GenBank/DDBJ databases">
        <title>Genomes From Bacteria Associated with the Canine Oral Cavity: a Test Case for Automated Genome-Based Taxonomic Assignment.</title>
        <authorList>
            <person name="Coil D.A."/>
            <person name="Jospin G."/>
            <person name="Darling A.E."/>
            <person name="Wallis C."/>
            <person name="Davis I.J."/>
            <person name="Harris S."/>
            <person name="Eisen J.A."/>
            <person name="Holcombe L.J."/>
            <person name="O'Flynn C."/>
        </authorList>
    </citation>
    <scope>NUCLEOTIDE SEQUENCE [LARGE SCALE GENOMIC DNA]</scope>
    <source>
        <strain evidence="8 9">OH770</strain>
    </source>
</reference>
<feature type="transmembrane region" description="Helical" evidence="6">
    <location>
        <begin position="112"/>
        <end position="128"/>
    </location>
</feature>
<feature type="transmembrane region" description="Helical" evidence="6">
    <location>
        <begin position="343"/>
        <end position="365"/>
    </location>
</feature>
<evidence type="ECO:0000256" key="2">
    <source>
        <dbReference type="ARBA" id="ARBA00022692"/>
    </source>
</evidence>
<accession>A0A3P1SBQ2</accession>
<dbReference type="SUPFAM" id="SSF103473">
    <property type="entry name" value="MFS general substrate transporter"/>
    <property type="match status" value="1"/>
</dbReference>
<dbReference type="AlphaFoldDB" id="A0A3P1SBQ2"/>
<protein>
    <submittedName>
        <fullName evidence="8">MFS transporter</fullName>
    </submittedName>
</protein>
<dbReference type="Gene3D" id="1.20.1250.20">
    <property type="entry name" value="MFS general substrate transporter like domains"/>
    <property type="match status" value="2"/>
</dbReference>
<dbReference type="EMBL" id="RQZF01000015">
    <property type="protein sequence ID" value="RRC94484.1"/>
    <property type="molecule type" value="Genomic_DNA"/>
</dbReference>
<dbReference type="PANTHER" id="PTHR23542:SF1">
    <property type="entry name" value="MAJOR FACILITATOR SUPERFAMILY (MFS) PROFILE DOMAIN-CONTAINING PROTEIN"/>
    <property type="match status" value="1"/>
</dbReference>
<feature type="transmembrane region" description="Helical" evidence="6">
    <location>
        <begin position="149"/>
        <end position="168"/>
    </location>
</feature>
<feature type="transmembrane region" description="Helical" evidence="6">
    <location>
        <begin position="407"/>
        <end position="427"/>
    </location>
</feature>
<gene>
    <name evidence="8" type="ORF">EII11_10095</name>
</gene>
<feature type="transmembrane region" description="Helical" evidence="6">
    <location>
        <begin position="377"/>
        <end position="395"/>
    </location>
</feature>